<evidence type="ECO:0000256" key="3">
    <source>
        <dbReference type="ARBA" id="ARBA00022989"/>
    </source>
</evidence>
<protein>
    <recommendedName>
        <fullName evidence="7">Major intrinsically disordered Notch2-binding receptor 1-like C-terminal domain-containing protein</fullName>
    </recommendedName>
</protein>
<dbReference type="InterPro" id="IPR039706">
    <property type="entry name" value="MINAR1-like"/>
</dbReference>
<feature type="domain" description="Major intrinsically disordered Notch2-binding receptor 1-like C-terminal" evidence="7">
    <location>
        <begin position="41"/>
        <end position="192"/>
    </location>
</feature>
<evidence type="ECO:0000313" key="8">
    <source>
        <dbReference type="EMBL" id="RVE65526.1"/>
    </source>
</evidence>
<dbReference type="OMA" id="ATHGMFQ"/>
<sequence>MDISVFPNSNHPEKFLQLNVGTLGAMQGVFQMGAFMSSQKRWQNGVYSQWEKTIKSGDRGPPTSQGRPVAFVDKHLEKHITPFTLTSNIKTNPLYSDMAPKDDRETEKPKPSWTIKEYDTQAIHRHLSNYLKENTPKDLDFWLEDLYTPGFDSLIKRKEAEERKKKLCKILSLVFLLVCGSLVVIIVPVLVLRNKN</sequence>
<evidence type="ECO:0000256" key="5">
    <source>
        <dbReference type="ARBA" id="ARBA00037847"/>
    </source>
</evidence>
<organism evidence="8 9">
    <name type="scientific">Oryzias javanicus</name>
    <name type="common">Javanese ricefish</name>
    <name type="synonym">Aplocheilus javanicus</name>
    <dbReference type="NCBI Taxonomy" id="123683"/>
    <lineage>
        <taxon>Eukaryota</taxon>
        <taxon>Metazoa</taxon>
        <taxon>Chordata</taxon>
        <taxon>Craniata</taxon>
        <taxon>Vertebrata</taxon>
        <taxon>Euteleostomi</taxon>
        <taxon>Actinopterygii</taxon>
        <taxon>Neopterygii</taxon>
        <taxon>Teleostei</taxon>
        <taxon>Neoteleostei</taxon>
        <taxon>Acanthomorphata</taxon>
        <taxon>Ovalentaria</taxon>
        <taxon>Atherinomorphae</taxon>
        <taxon>Beloniformes</taxon>
        <taxon>Adrianichthyidae</taxon>
        <taxon>Oryziinae</taxon>
        <taxon>Oryzias</taxon>
    </lineage>
</organism>
<dbReference type="Proteomes" id="UP000283210">
    <property type="component" value="Chromosome 12"/>
</dbReference>
<keyword evidence="3 6" id="KW-1133">Transmembrane helix</keyword>
<gene>
    <name evidence="8" type="ORF">OJAV_G00117410</name>
</gene>
<name>A0A437CRN1_ORYJA</name>
<dbReference type="InterPro" id="IPR009626">
    <property type="entry name" value="MINAR1-like_C"/>
</dbReference>
<dbReference type="Pfam" id="PF06789">
    <property type="entry name" value="MINAR1_C"/>
    <property type="match status" value="1"/>
</dbReference>
<dbReference type="PANTHER" id="PTHR31530">
    <property type="entry name" value="MAJOR INTRINSICALLY DISORDERED NOTCH2-BINDING RECEPTOR 1 MINAR1 FAMILY MEMBER"/>
    <property type="match status" value="1"/>
</dbReference>
<evidence type="ECO:0000256" key="2">
    <source>
        <dbReference type="ARBA" id="ARBA00022692"/>
    </source>
</evidence>
<keyword evidence="4 6" id="KW-0472">Membrane</keyword>
<evidence type="ECO:0000256" key="6">
    <source>
        <dbReference type="SAM" id="Phobius"/>
    </source>
</evidence>
<comment type="subcellular location">
    <subcellularLocation>
        <location evidence="5">Endomembrane system</location>
        <topology evidence="5">Single-pass membrane protein</topology>
    </subcellularLocation>
</comment>
<reference evidence="8 9" key="1">
    <citation type="submission" date="2018-11" db="EMBL/GenBank/DDBJ databases">
        <authorList>
            <person name="Lopez-Roques C."/>
            <person name="Donnadieu C."/>
            <person name="Bouchez O."/>
            <person name="Klopp C."/>
            <person name="Cabau C."/>
            <person name="Zahm M."/>
        </authorList>
    </citation>
    <scope>NUCLEOTIDE SEQUENCE [LARGE SCALE GENOMIC DNA]</scope>
    <source>
        <strain evidence="8">RS831</strain>
        <tissue evidence="8">Whole body</tissue>
    </source>
</reference>
<dbReference type="PANTHER" id="PTHR31530:SF4">
    <property type="entry name" value="MAJOR INTRINSICALLY DISORDERED NOTCH2-BINDING RECEPTOR 1-LIKE"/>
    <property type="match status" value="1"/>
</dbReference>
<dbReference type="AlphaFoldDB" id="A0A437CRN1"/>
<dbReference type="GO" id="GO:0012505">
    <property type="term" value="C:endomembrane system"/>
    <property type="evidence" value="ECO:0007669"/>
    <property type="project" value="UniProtKB-SubCell"/>
</dbReference>
<evidence type="ECO:0000256" key="1">
    <source>
        <dbReference type="ARBA" id="ARBA00006410"/>
    </source>
</evidence>
<keyword evidence="2 6" id="KW-0812">Transmembrane</keyword>
<evidence type="ECO:0000313" key="9">
    <source>
        <dbReference type="Proteomes" id="UP000283210"/>
    </source>
</evidence>
<evidence type="ECO:0000256" key="4">
    <source>
        <dbReference type="ARBA" id="ARBA00023136"/>
    </source>
</evidence>
<feature type="transmembrane region" description="Helical" evidence="6">
    <location>
        <begin position="167"/>
        <end position="191"/>
    </location>
</feature>
<reference evidence="8 9" key="2">
    <citation type="submission" date="2019-01" db="EMBL/GenBank/DDBJ databases">
        <title>A chromosome length genome reference of the Java medaka (oryzias javanicus).</title>
        <authorList>
            <person name="Herpin A."/>
            <person name="Takehana Y."/>
            <person name="Naruse K."/>
            <person name="Ansai S."/>
            <person name="Kawaguchi M."/>
        </authorList>
    </citation>
    <scope>NUCLEOTIDE SEQUENCE [LARGE SCALE GENOMIC DNA]</scope>
    <source>
        <strain evidence="8">RS831</strain>
        <tissue evidence="8">Whole body</tissue>
    </source>
</reference>
<accession>A0A437CRN1</accession>
<dbReference type="OrthoDB" id="8920945at2759"/>
<dbReference type="EMBL" id="CM012448">
    <property type="protein sequence ID" value="RVE65526.1"/>
    <property type="molecule type" value="Genomic_DNA"/>
</dbReference>
<evidence type="ECO:0000259" key="7">
    <source>
        <dbReference type="Pfam" id="PF06789"/>
    </source>
</evidence>
<comment type="similarity">
    <text evidence="1">Belongs to the MINAR family.</text>
</comment>
<proteinExistence type="inferred from homology"/>
<keyword evidence="9" id="KW-1185">Reference proteome</keyword>